<evidence type="ECO:0000256" key="1">
    <source>
        <dbReference type="ARBA" id="ARBA00001974"/>
    </source>
</evidence>
<keyword evidence="3 5" id="KW-0274">FAD</keyword>
<keyword evidence="8" id="KW-1185">Reference proteome</keyword>
<dbReference type="Proteomes" id="UP000824782">
    <property type="component" value="Unassembled WGS sequence"/>
</dbReference>
<reference evidence="7" key="1">
    <citation type="thesis" date="2020" institute="ProQuest LLC" country="789 East Eisenhower Parkway, Ann Arbor, MI, USA">
        <title>Comparative Genomics and Chromosome Evolution.</title>
        <authorList>
            <person name="Mudd A.B."/>
        </authorList>
    </citation>
    <scope>NUCLEOTIDE SEQUENCE</scope>
    <source>
        <strain evidence="7">237g6f4</strain>
        <tissue evidence="7">Blood</tissue>
    </source>
</reference>
<feature type="binding site" evidence="5">
    <location>
        <position position="60"/>
    </location>
    <ligand>
        <name>FAD</name>
        <dbReference type="ChEBI" id="CHEBI:57692"/>
    </ligand>
</feature>
<dbReference type="InterPro" id="IPR008333">
    <property type="entry name" value="Cbr1-like_FAD-bd_dom"/>
</dbReference>
<feature type="binding site" evidence="5">
    <location>
        <position position="62"/>
    </location>
    <ligand>
        <name>FAD</name>
        <dbReference type="ChEBI" id="CHEBI:57692"/>
    </ligand>
</feature>
<proteinExistence type="predicted"/>
<gene>
    <name evidence="7" type="ORF">GDO81_014404</name>
</gene>
<dbReference type="Pfam" id="PF00970">
    <property type="entry name" value="FAD_binding_6"/>
    <property type="match status" value="1"/>
</dbReference>
<keyword evidence="4" id="KW-0560">Oxidoreductase</keyword>
<evidence type="ECO:0000256" key="2">
    <source>
        <dbReference type="ARBA" id="ARBA00022630"/>
    </source>
</evidence>
<evidence type="ECO:0000256" key="3">
    <source>
        <dbReference type="ARBA" id="ARBA00022827"/>
    </source>
</evidence>
<keyword evidence="2 5" id="KW-0285">Flavoprotein</keyword>
<feature type="binding site" evidence="5">
    <location>
        <position position="79"/>
    </location>
    <ligand>
        <name>FAD</name>
        <dbReference type="ChEBI" id="CHEBI:57692"/>
    </ligand>
</feature>
<dbReference type="AlphaFoldDB" id="A0AAV7BAE8"/>
<comment type="cofactor">
    <cofactor evidence="1 5">
        <name>FAD</name>
        <dbReference type="ChEBI" id="CHEBI:57692"/>
    </cofactor>
</comment>
<dbReference type="GO" id="GO:0016491">
    <property type="term" value="F:oxidoreductase activity"/>
    <property type="evidence" value="ECO:0007669"/>
    <property type="project" value="UniProtKB-KW"/>
</dbReference>
<evidence type="ECO:0000313" key="7">
    <source>
        <dbReference type="EMBL" id="KAG8569422.1"/>
    </source>
</evidence>
<dbReference type="PANTHER" id="PTHR19370:SF184">
    <property type="entry name" value="NADH-CYTOCHROME B5 REDUCTASE-LIKE"/>
    <property type="match status" value="1"/>
</dbReference>
<evidence type="ECO:0000313" key="8">
    <source>
        <dbReference type="Proteomes" id="UP000824782"/>
    </source>
</evidence>
<evidence type="ECO:0000256" key="5">
    <source>
        <dbReference type="PIRSR" id="PIRSR601834-1"/>
    </source>
</evidence>
<name>A0AAV7BAE8_ENGPU</name>
<evidence type="ECO:0000256" key="4">
    <source>
        <dbReference type="ARBA" id="ARBA00023002"/>
    </source>
</evidence>
<sequence>QDNVLLSPETFTDLVLYSVEQETEDTCRYRFRLPSGTSLGLQLGQHLVLRGMVDGAEVQRAYTPITPGDRKTHFEVLIK</sequence>
<dbReference type="InterPro" id="IPR001834">
    <property type="entry name" value="CBR-like"/>
</dbReference>
<dbReference type="SUPFAM" id="SSF63380">
    <property type="entry name" value="Riboflavin synthase domain-like"/>
    <property type="match status" value="1"/>
</dbReference>
<dbReference type="EMBL" id="WNYA01000006">
    <property type="protein sequence ID" value="KAG8569422.1"/>
    <property type="molecule type" value="Genomic_DNA"/>
</dbReference>
<evidence type="ECO:0000259" key="6">
    <source>
        <dbReference type="Pfam" id="PF00970"/>
    </source>
</evidence>
<feature type="domain" description="Flavoprotein pyridine nucleotide cytochrome reductase-like FAD-binding" evidence="6">
    <location>
        <begin position="15"/>
        <end position="79"/>
    </location>
</feature>
<feature type="non-terminal residue" evidence="7">
    <location>
        <position position="79"/>
    </location>
</feature>
<feature type="binding site" evidence="5">
    <location>
        <position position="77"/>
    </location>
    <ligand>
        <name>FAD</name>
        <dbReference type="ChEBI" id="CHEBI:57692"/>
    </ligand>
</feature>
<protein>
    <recommendedName>
        <fullName evidence="6">Flavoprotein pyridine nucleotide cytochrome reductase-like FAD-binding domain-containing protein</fullName>
    </recommendedName>
</protein>
<dbReference type="InterPro" id="IPR017938">
    <property type="entry name" value="Riboflavin_synthase-like_b-brl"/>
</dbReference>
<dbReference type="Gene3D" id="2.40.30.10">
    <property type="entry name" value="Translation factors"/>
    <property type="match status" value="1"/>
</dbReference>
<accession>A0AAV7BAE8</accession>
<comment type="caution">
    <text evidence="7">The sequence shown here is derived from an EMBL/GenBank/DDBJ whole genome shotgun (WGS) entry which is preliminary data.</text>
</comment>
<dbReference type="PANTHER" id="PTHR19370">
    <property type="entry name" value="NADH-CYTOCHROME B5 REDUCTASE"/>
    <property type="match status" value="1"/>
</dbReference>
<organism evidence="7 8">
    <name type="scientific">Engystomops pustulosus</name>
    <name type="common">Tungara frog</name>
    <name type="synonym">Physalaemus pustulosus</name>
    <dbReference type="NCBI Taxonomy" id="76066"/>
    <lineage>
        <taxon>Eukaryota</taxon>
        <taxon>Metazoa</taxon>
        <taxon>Chordata</taxon>
        <taxon>Craniata</taxon>
        <taxon>Vertebrata</taxon>
        <taxon>Euteleostomi</taxon>
        <taxon>Amphibia</taxon>
        <taxon>Batrachia</taxon>
        <taxon>Anura</taxon>
        <taxon>Neobatrachia</taxon>
        <taxon>Hyloidea</taxon>
        <taxon>Leptodactylidae</taxon>
        <taxon>Leiuperinae</taxon>
        <taxon>Engystomops</taxon>
    </lineage>
</organism>
<feature type="non-terminal residue" evidence="7">
    <location>
        <position position="1"/>
    </location>
</feature>